<feature type="compositionally biased region" description="Basic and acidic residues" evidence="9">
    <location>
        <begin position="484"/>
        <end position="495"/>
    </location>
</feature>
<keyword evidence="14" id="KW-1185">Reference proteome</keyword>
<keyword evidence="10" id="KW-0472">Membrane</keyword>
<dbReference type="Proteomes" id="UP000824219">
    <property type="component" value="Linkage Group LG08"/>
</dbReference>
<feature type="region of interest" description="Disordered" evidence="9">
    <location>
        <begin position="1"/>
        <end position="50"/>
    </location>
</feature>
<evidence type="ECO:0000313" key="14">
    <source>
        <dbReference type="Proteomes" id="UP000824219"/>
    </source>
</evidence>
<evidence type="ECO:0000256" key="7">
    <source>
        <dbReference type="ARBA" id="ARBA00023098"/>
    </source>
</evidence>
<feature type="active site" description="Proton acceptor" evidence="8">
    <location>
        <position position="1567"/>
    </location>
</feature>
<dbReference type="Gene3D" id="3.40.1090.10">
    <property type="entry name" value="Cytosolic phospholipase A2 catalytic domain"/>
    <property type="match status" value="1"/>
</dbReference>
<feature type="domain" description="EF-hand" evidence="11">
    <location>
        <begin position="408"/>
        <end position="443"/>
    </location>
</feature>
<evidence type="ECO:0000313" key="13">
    <source>
        <dbReference type="EMBL" id="KAG7329648.1"/>
    </source>
</evidence>
<keyword evidence="6" id="KW-0106">Calcium</keyword>
<comment type="caution">
    <text evidence="13">The sequence shown here is derived from an EMBL/GenBank/DDBJ whole genome shotgun (WGS) entry which is preliminary data.</text>
</comment>
<evidence type="ECO:0000256" key="1">
    <source>
        <dbReference type="ARBA" id="ARBA00013279"/>
    </source>
</evidence>
<feature type="transmembrane region" description="Helical" evidence="10">
    <location>
        <begin position="1714"/>
        <end position="1738"/>
    </location>
</feature>
<dbReference type="PROSITE" id="PS00018">
    <property type="entry name" value="EF_HAND_1"/>
    <property type="match status" value="4"/>
</dbReference>
<keyword evidence="8" id="KW-0442">Lipid degradation</keyword>
<evidence type="ECO:0000256" key="5">
    <source>
        <dbReference type="ARBA" id="ARBA00022801"/>
    </source>
</evidence>
<feature type="active site" description="Nucleophile" evidence="8">
    <location>
        <position position="1448"/>
    </location>
</feature>
<feature type="domain" description="EF-hand" evidence="11">
    <location>
        <begin position="307"/>
        <end position="342"/>
    </location>
</feature>
<keyword evidence="4" id="KW-0677">Repeat</keyword>
<dbReference type="PANTHER" id="PTHR20875:SF2">
    <property type="entry name" value="EF-HAND CALCIUM-BINDING DOMAIN-CONTAINING PROTEIN 6"/>
    <property type="match status" value="1"/>
</dbReference>
<comment type="caution">
    <text evidence="8">Lacks conserved residue(s) required for the propagation of feature annotation.</text>
</comment>
<feature type="region of interest" description="Disordered" evidence="9">
    <location>
        <begin position="484"/>
        <end position="506"/>
    </location>
</feature>
<dbReference type="Pfam" id="PF13499">
    <property type="entry name" value="EF-hand_7"/>
    <property type="match status" value="2"/>
</dbReference>
<feature type="domain" description="EF-hand" evidence="11">
    <location>
        <begin position="75"/>
        <end position="110"/>
    </location>
</feature>
<dbReference type="GO" id="GO:0005654">
    <property type="term" value="C:nucleoplasm"/>
    <property type="evidence" value="ECO:0007669"/>
    <property type="project" value="TreeGrafter"/>
</dbReference>
<dbReference type="InterPro" id="IPR002048">
    <property type="entry name" value="EF_hand_dom"/>
</dbReference>
<dbReference type="PANTHER" id="PTHR20875">
    <property type="entry name" value="EF-HAND CALCIUM-BINDING DOMAIN-CONTAINING PROTEIN 6-RELATED"/>
    <property type="match status" value="1"/>
</dbReference>
<keyword evidence="7 8" id="KW-0443">Lipid metabolism</keyword>
<dbReference type="InterPro" id="IPR011992">
    <property type="entry name" value="EF-hand-dom_pair"/>
</dbReference>
<gene>
    <name evidence="13" type="ORF">KOW79_007822</name>
</gene>
<dbReference type="PROSITE" id="PS50222">
    <property type="entry name" value="EF_HAND_2"/>
    <property type="match status" value="9"/>
</dbReference>
<feature type="short sequence motif" description="DGA/G" evidence="8">
    <location>
        <begin position="1567"/>
        <end position="1569"/>
    </location>
</feature>
<dbReference type="Pfam" id="PF01734">
    <property type="entry name" value="Patatin"/>
    <property type="match status" value="1"/>
</dbReference>
<feature type="compositionally biased region" description="Polar residues" evidence="9">
    <location>
        <begin position="1242"/>
        <end position="1257"/>
    </location>
</feature>
<feature type="domain" description="EF-hand" evidence="11">
    <location>
        <begin position="952"/>
        <end position="987"/>
    </location>
</feature>
<dbReference type="SMART" id="SM00054">
    <property type="entry name" value="EFh"/>
    <property type="match status" value="12"/>
</dbReference>
<dbReference type="GO" id="GO:0005509">
    <property type="term" value="F:calcium ion binding"/>
    <property type="evidence" value="ECO:0007669"/>
    <property type="project" value="InterPro"/>
</dbReference>
<dbReference type="Gene3D" id="1.10.238.10">
    <property type="entry name" value="EF-hand"/>
    <property type="match status" value="8"/>
</dbReference>
<dbReference type="GO" id="GO:0016042">
    <property type="term" value="P:lipid catabolic process"/>
    <property type="evidence" value="ECO:0007669"/>
    <property type="project" value="UniProtKB-UniRule"/>
</dbReference>
<feature type="domain" description="EF-hand" evidence="11">
    <location>
        <begin position="181"/>
        <end position="216"/>
    </location>
</feature>
<evidence type="ECO:0000256" key="9">
    <source>
        <dbReference type="SAM" id="MobiDB-lite"/>
    </source>
</evidence>
<evidence type="ECO:0000256" key="6">
    <source>
        <dbReference type="ARBA" id="ARBA00022837"/>
    </source>
</evidence>
<name>A0A9D3NV68_9TELE</name>
<feature type="compositionally biased region" description="Low complexity" evidence="9">
    <location>
        <begin position="26"/>
        <end position="35"/>
    </location>
</feature>
<organism evidence="13 14">
    <name type="scientific">Hemibagrus wyckioides</name>
    <dbReference type="NCBI Taxonomy" id="337641"/>
    <lineage>
        <taxon>Eukaryota</taxon>
        <taxon>Metazoa</taxon>
        <taxon>Chordata</taxon>
        <taxon>Craniata</taxon>
        <taxon>Vertebrata</taxon>
        <taxon>Euteleostomi</taxon>
        <taxon>Actinopterygii</taxon>
        <taxon>Neopterygii</taxon>
        <taxon>Teleostei</taxon>
        <taxon>Ostariophysi</taxon>
        <taxon>Siluriformes</taxon>
        <taxon>Bagridae</taxon>
        <taxon>Hemibagrus</taxon>
    </lineage>
</organism>
<feature type="domain" description="EF-hand" evidence="11">
    <location>
        <begin position="1062"/>
        <end position="1097"/>
    </location>
</feature>
<feature type="compositionally biased region" description="Low complexity" evidence="9">
    <location>
        <begin position="497"/>
        <end position="506"/>
    </location>
</feature>
<proteinExistence type="predicted"/>
<evidence type="ECO:0000256" key="3">
    <source>
        <dbReference type="ARBA" id="ARBA00022723"/>
    </source>
</evidence>
<sequence>MTSAVPSSPGLEDLRPMSQGITIIPRSRSVSRSSSQETQRRNNLQCDSASSVQSVADESLSSLDIERMLLQKVKDRKDDLKAAFRAFDVESSGSVTKGEFLRVIEGFLLPLTRSQFDGLFAKVPKRQNGTIPYMEFLKQYCKVSSSPIRSVSCYRTASGSRGQRGWPLGELQCRLKDKIGGNVKNITRAFRLFDYNRDGQIQRHEMRRVLESYCFPLSHQEFHRLWSHYSPNNSQTMSYKEFLERLGLDCENYGKIAPDSTKLALNWDAVNRTKARPKSRTSAWETSSATQYSLDEIHAMVLKKMSVNYPVVEKALQALDITDSGIVSYDDLKSVLSSFLFPVNHSSFLGLLNRFGVNPAEPVQWRKFIALFREEGQMLPAVKAAGPAAAKLSSIEEVLPRLREQILEVFPHLKRAFLVFDENRTGLVSQGDLRRLLESLTFTLTDEQFRGLTDLLHVPHSGSISYQDVLDFFQKKRPAEVVQEKISESSEKPEVHTQPSAQSPSATAAWTVVEAVLKEQLSEHHASLMSSLSETDPTQSFTIPPEDLRKLLQQYGLALSDTHFKKLCEPYMESGAVNYKLLLTSLGMSMWNGKTKSVNKGLGLIESISTHVIHGYRSDVGSVKKQAVVNVVLKKLRERLQMRGLTLQQCLMDTSRNSASVLHLRDFQKILDDCRISLQAPQFQALIQSLDFFHGPVPFSDFIEKYEGVLAKENNEEHQTIMNNIEAVSFMSAEDCLNQLEERIKEHHKDVLTAFRLMDRNRDGLVNYSDFRVLFESLRFVTKEKEYQRLLELLGFKPGSTLNHAEFYSRIRSDRKIGTNLITSMTADQLLGRACEQVHAYLVATAHTRGSELWKTFNQYGEDSDSKITKDDLRRILYKYYLPITPREFEKIWARYDDDGKGYVTPTEFLNKLNITPHESTQCPVGKTIYRTTSQNLLTGAELNNLKECLILSFEDVRQSLMELDKRGDGHVTAMDLLVLLQTHGFQIDDHQLLGLINNLGLDVCKLSYHDFLDRITGPKVSCRSGMVSPVSPSVISSVSGYSVENLSPDRALQRVRELVTNSMDTLSKAFTTFDKSRNGKIAQAEFQRVLDHFCIKLSDVQYRHLLAKLSVKEEESKVDWKQFLHVFNLHNQETSEQWLEKINKVRLPNQKRLLPISDILERIQEVVSARIYTITKEMVDLDYAGVNMISKVNFRNICDHHFMRLTDEQFEALWKMLPTNTFGNLDYREFLKKFSREPVDQGNTIRGSPSPSQSECSPVAVPQCPKTIPCNLGRSKSLSPDQLRPSSSVGGQSPVTTLLNCEAVERRLRSQFRSCWREVQRKCREADAGSSGEIDVETFLGILEDFHISLTHAQFEHLSVKYNIRSKERLSYPEFLQHFVLTLKPRANTFGRRCKLHIPPTTSSGPLSKQCIDTLLRLCPSVQLSWSCLLERAHRLIKSSKRICGASSGALIAAMIVCQMSPAKCCENLMAIAKEARKGMLSSMHPSFNLLKLTRQLMIRDLPENAHLLASGKLCVSLTRLSDGKNVLVSEFTSRDDLIQALFCSCFFPVYCGVVPPRYHGTHYVDGALSDSTPYSSLKNTITVSPFSGESDICPDDNPVYCQEVRYCNMSLNVNLANVHRVVQAFFPPEPEVMAEFCHNGYKDALVFLKENDLLEQESFMTEHILNHRQDQSGSTSRQSCVLDKQEMNLLPASVQKVFSQASKKDEWKSELFAVKLLTSTLMVCVLPVEVVCFMLLRLAGWMMEMASDRLCL</sequence>
<keyword evidence="10" id="KW-0812">Transmembrane</keyword>
<dbReference type="Pfam" id="PF08976">
    <property type="entry name" value="EF-hand_11"/>
    <property type="match status" value="2"/>
</dbReference>
<dbReference type="EC" id="3.1.1.3" evidence="1"/>
<keyword evidence="3" id="KW-0479">Metal-binding</keyword>
<dbReference type="CDD" id="cd00051">
    <property type="entry name" value="EFh"/>
    <property type="match status" value="2"/>
</dbReference>
<dbReference type="GO" id="GO:0004806">
    <property type="term" value="F:triacylglycerol lipase activity"/>
    <property type="evidence" value="ECO:0007669"/>
    <property type="project" value="UniProtKB-EC"/>
</dbReference>
<dbReference type="OrthoDB" id="26525at2759"/>
<evidence type="ECO:0000256" key="10">
    <source>
        <dbReference type="SAM" id="Phobius"/>
    </source>
</evidence>
<keyword evidence="10" id="KW-1133">Transmembrane helix</keyword>
<dbReference type="InterPro" id="IPR015070">
    <property type="entry name" value="EF_hand_DJBP"/>
</dbReference>
<reference evidence="13 14" key="1">
    <citation type="submission" date="2021-06" db="EMBL/GenBank/DDBJ databases">
        <title>Chromosome-level genome assembly of the red-tail catfish (Hemibagrus wyckioides).</title>
        <authorList>
            <person name="Shao F."/>
        </authorList>
    </citation>
    <scope>NUCLEOTIDE SEQUENCE [LARGE SCALE GENOMIC DNA]</scope>
    <source>
        <strain evidence="13">EC202008001</strain>
        <tissue evidence="13">Blood</tissue>
    </source>
</reference>
<dbReference type="InterPro" id="IPR018247">
    <property type="entry name" value="EF_Hand_1_Ca_BS"/>
</dbReference>
<keyword evidence="2" id="KW-0597">Phosphoprotein</keyword>
<evidence type="ECO:0000259" key="11">
    <source>
        <dbReference type="PROSITE" id="PS50222"/>
    </source>
</evidence>
<evidence type="ECO:0000256" key="4">
    <source>
        <dbReference type="ARBA" id="ARBA00022737"/>
    </source>
</evidence>
<dbReference type="InterPro" id="IPR002641">
    <property type="entry name" value="PNPLA_dom"/>
</dbReference>
<dbReference type="Pfam" id="PF13202">
    <property type="entry name" value="EF-hand_5"/>
    <property type="match status" value="1"/>
</dbReference>
<feature type="domain" description="EF-hand" evidence="11">
    <location>
        <begin position="884"/>
        <end position="919"/>
    </location>
</feature>
<dbReference type="InterPro" id="IPR016035">
    <property type="entry name" value="Acyl_Trfase/lysoPLipase"/>
</dbReference>
<feature type="domain" description="EF-hand" evidence="11">
    <location>
        <begin position="746"/>
        <end position="781"/>
    </location>
</feature>
<evidence type="ECO:0000256" key="2">
    <source>
        <dbReference type="ARBA" id="ARBA00022553"/>
    </source>
</evidence>
<feature type="domain" description="PNPLA" evidence="12">
    <location>
        <begin position="1397"/>
        <end position="1580"/>
    </location>
</feature>
<dbReference type="SUPFAM" id="SSF52151">
    <property type="entry name" value="FabD/lysophospholipase-like"/>
    <property type="match status" value="1"/>
</dbReference>
<dbReference type="PROSITE" id="PS51635">
    <property type="entry name" value="PNPLA"/>
    <property type="match status" value="1"/>
</dbReference>
<dbReference type="EMBL" id="JAHKSW010000008">
    <property type="protein sequence ID" value="KAG7329648.1"/>
    <property type="molecule type" value="Genomic_DNA"/>
</dbReference>
<feature type="domain" description="EF-hand" evidence="11">
    <location>
        <begin position="848"/>
        <end position="883"/>
    </location>
</feature>
<dbReference type="FunFam" id="3.40.1090.10:FF:000003">
    <property type="entry name" value="Patatin-like phospholipase domain-containing protein 2"/>
    <property type="match status" value="1"/>
</dbReference>
<dbReference type="SUPFAM" id="SSF47473">
    <property type="entry name" value="EF-hand"/>
    <property type="match status" value="6"/>
</dbReference>
<accession>A0A9D3NV68</accession>
<dbReference type="FunFam" id="1.10.238.10:FF:000121">
    <property type="entry name" value="EF-hand calcium-binding domain-containing protein 6"/>
    <property type="match status" value="1"/>
</dbReference>
<feature type="compositionally biased region" description="Polar residues" evidence="9">
    <location>
        <begin position="41"/>
        <end position="50"/>
    </location>
</feature>
<evidence type="ECO:0000256" key="8">
    <source>
        <dbReference type="PROSITE-ProRule" id="PRU01161"/>
    </source>
</evidence>
<protein>
    <recommendedName>
        <fullName evidence="1">triacylglycerol lipase</fullName>
        <ecNumber evidence="1">3.1.1.3</ecNumber>
    </recommendedName>
</protein>
<feature type="short sequence motif" description="GXSXG" evidence="8">
    <location>
        <begin position="1446"/>
        <end position="1450"/>
    </location>
</feature>
<feature type="region of interest" description="Disordered" evidence="9">
    <location>
        <begin position="1241"/>
        <end position="1261"/>
    </location>
</feature>
<keyword evidence="5 8" id="KW-0378">Hydrolase</keyword>
<evidence type="ECO:0000259" key="12">
    <source>
        <dbReference type="PROSITE" id="PS51635"/>
    </source>
</evidence>
<dbReference type="InterPro" id="IPR052603">
    <property type="entry name" value="EFCB6"/>
</dbReference>